<keyword evidence="2" id="KW-0732">Signal</keyword>
<evidence type="ECO:0000256" key="2">
    <source>
        <dbReference type="SAM" id="SignalP"/>
    </source>
</evidence>
<feature type="compositionally biased region" description="Low complexity" evidence="1">
    <location>
        <begin position="72"/>
        <end position="85"/>
    </location>
</feature>
<protein>
    <recommendedName>
        <fullName evidence="5">Pentapeptide repeat-containing protein</fullName>
    </recommendedName>
</protein>
<feature type="region of interest" description="Disordered" evidence="1">
    <location>
        <begin position="95"/>
        <end position="115"/>
    </location>
</feature>
<proteinExistence type="predicted"/>
<dbReference type="Pfam" id="PF00805">
    <property type="entry name" value="Pentapeptide"/>
    <property type="match status" value="2"/>
</dbReference>
<dbReference type="PANTHER" id="PTHR14136">
    <property type="entry name" value="BTB_POZ DOMAIN-CONTAINING PROTEIN KCTD9"/>
    <property type="match status" value="1"/>
</dbReference>
<dbReference type="Gene3D" id="2.160.20.80">
    <property type="entry name" value="E3 ubiquitin-protein ligase SopA"/>
    <property type="match status" value="1"/>
</dbReference>
<evidence type="ECO:0008006" key="5">
    <source>
        <dbReference type="Google" id="ProtNLM"/>
    </source>
</evidence>
<reference evidence="3 4" key="1">
    <citation type="submission" date="2020-08" db="EMBL/GenBank/DDBJ databases">
        <title>Functional genomics of gut bacteria from endangered species of beetles.</title>
        <authorList>
            <person name="Carlos-Shanley C."/>
        </authorList>
    </citation>
    <scope>NUCLEOTIDE SEQUENCE [LARGE SCALE GENOMIC DNA]</scope>
    <source>
        <strain evidence="3 4">S00124</strain>
    </source>
</reference>
<dbReference type="EMBL" id="JACHKZ010000036">
    <property type="protein sequence ID" value="MBB6579704.1"/>
    <property type="molecule type" value="Genomic_DNA"/>
</dbReference>
<feature type="signal peptide" evidence="2">
    <location>
        <begin position="1"/>
        <end position="28"/>
    </location>
</feature>
<comment type="caution">
    <text evidence="3">The sequence shown here is derived from an EMBL/GenBank/DDBJ whole genome shotgun (WGS) entry which is preliminary data.</text>
</comment>
<gene>
    <name evidence="3" type="ORF">HNP33_003820</name>
</gene>
<evidence type="ECO:0000256" key="1">
    <source>
        <dbReference type="SAM" id="MobiDB-lite"/>
    </source>
</evidence>
<dbReference type="InterPro" id="IPR051082">
    <property type="entry name" value="Pentapeptide-BTB/POZ_domain"/>
</dbReference>
<evidence type="ECO:0000313" key="3">
    <source>
        <dbReference type="EMBL" id="MBB6579704.1"/>
    </source>
</evidence>
<feature type="region of interest" description="Disordered" evidence="1">
    <location>
        <begin position="66"/>
        <end position="85"/>
    </location>
</feature>
<feature type="chain" id="PRO_5046068343" description="Pentapeptide repeat-containing protein" evidence="2">
    <location>
        <begin position="29"/>
        <end position="196"/>
    </location>
</feature>
<dbReference type="PANTHER" id="PTHR14136:SF17">
    <property type="entry name" value="BTB_POZ DOMAIN-CONTAINING PROTEIN KCTD9"/>
    <property type="match status" value="1"/>
</dbReference>
<keyword evidence="4" id="KW-1185">Reference proteome</keyword>
<dbReference type="SUPFAM" id="SSF141571">
    <property type="entry name" value="Pentapeptide repeat-like"/>
    <property type="match status" value="1"/>
</dbReference>
<name>A0ABR6RKJ9_9BURK</name>
<accession>A0ABR6RKJ9</accession>
<sequence>MQQTTWVRGVAACSIALAATLAAGGVWAQGAVISAPGVDVRGGASGASVIVNGSVVNAASGKGAVAETNIPGRSTTVRGSGSGGAAVVVESTGSQTVTVQSKSQGRKPSAGGREHVNANMANSDLANANFAGHSFTNVDMSNSNLQGANFQGAELVNVDLSNSNLAGANLSGASLVNVSLDGALTTGAIWTNGRRR</sequence>
<dbReference type="Proteomes" id="UP000562492">
    <property type="component" value="Unassembled WGS sequence"/>
</dbReference>
<organism evidence="3 4">
    <name type="scientific">Comamonas odontotermitis</name>
    <dbReference type="NCBI Taxonomy" id="379895"/>
    <lineage>
        <taxon>Bacteria</taxon>
        <taxon>Pseudomonadati</taxon>
        <taxon>Pseudomonadota</taxon>
        <taxon>Betaproteobacteria</taxon>
        <taxon>Burkholderiales</taxon>
        <taxon>Comamonadaceae</taxon>
        <taxon>Comamonas</taxon>
    </lineage>
</organism>
<dbReference type="InterPro" id="IPR001646">
    <property type="entry name" value="5peptide_repeat"/>
</dbReference>
<dbReference type="RefSeq" id="WP_184711324.1">
    <property type="nucleotide sequence ID" value="NZ_JACHKZ010000036.1"/>
</dbReference>
<evidence type="ECO:0000313" key="4">
    <source>
        <dbReference type="Proteomes" id="UP000562492"/>
    </source>
</evidence>